<accession>A0A8H4XKI3</accession>
<organism evidence="2 3">
    <name type="scientific">Fusarium zealandicum</name>
    <dbReference type="NCBI Taxonomy" id="1053134"/>
    <lineage>
        <taxon>Eukaryota</taxon>
        <taxon>Fungi</taxon>
        <taxon>Dikarya</taxon>
        <taxon>Ascomycota</taxon>
        <taxon>Pezizomycotina</taxon>
        <taxon>Sordariomycetes</taxon>
        <taxon>Hypocreomycetidae</taxon>
        <taxon>Hypocreales</taxon>
        <taxon>Nectriaceae</taxon>
        <taxon>Fusarium</taxon>
        <taxon>Fusarium staphyleae species complex</taxon>
    </lineage>
</organism>
<evidence type="ECO:0000256" key="1">
    <source>
        <dbReference type="SAM" id="MobiDB-lite"/>
    </source>
</evidence>
<reference evidence="2" key="2">
    <citation type="submission" date="2020-05" db="EMBL/GenBank/DDBJ databases">
        <authorList>
            <person name="Kim H.-S."/>
            <person name="Proctor R.H."/>
            <person name="Brown D.W."/>
        </authorList>
    </citation>
    <scope>NUCLEOTIDE SEQUENCE</scope>
    <source>
        <strain evidence="2">NRRL 22465</strain>
    </source>
</reference>
<dbReference type="Proteomes" id="UP000635477">
    <property type="component" value="Unassembled WGS sequence"/>
</dbReference>
<feature type="compositionally biased region" description="Polar residues" evidence="1">
    <location>
        <begin position="391"/>
        <end position="401"/>
    </location>
</feature>
<gene>
    <name evidence="2" type="ORF">FZEAL_5398</name>
</gene>
<proteinExistence type="predicted"/>
<keyword evidence="3" id="KW-1185">Reference proteome</keyword>
<evidence type="ECO:0000313" key="2">
    <source>
        <dbReference type="EMBL" id="KAF4978183.1"/>
    </source>
</evidence>
<name>A0A8H4XKI3_9HYPO</name>
<sequence>MPGPPTPVSGCPLRRLEILDGVSTRTYSSCLPNRIFRLTIEGERPIDAETGTLVLLVHQGTQQVVSIRLGDLAKGSQSPNKIASIDTGLNRLCINTRGQIHAIIAQFEEKRDFIVAVCLLQKSGLHISDSIPHPPVSTQPQASDNGFNVGPRLSSITPISLPLPNYAHSLGAQSESSFTSMPNTPLRCSPNAPFQYMPSSQVCHPQRTSSLPIYSPPSFLHEPTPTGSQLNPYNMFLGRGSNMHIPRVGSPLKHSFNSDNSPIQSSYSTRSVPSSPSMFSAANSQAHSYIATAGSELPQSKRDYMINIESSKQGAASVNWEHALGPKGYGGQGLVHTEPEDFRDSMPQPRTLPFKTHTKRPASQQEPPHCNAVRKNISSPARPIRARSLASEKSQPMAASSKVKSTTLAAFATATRNAGCQTDVAIEASALHNHTRISRTVQTSRPSVSSTDPMVIVTDPGTLRKLDRATAKLFEQYGADVASGCDQKISAQFYMDQVFAKRRDFWLTKLGEISPGHWPAAV</sequence>
<feature type="region of interest" description="Disordered" evidence="1">
    <location>
        <begin position="358"/>
        <end position="401"/>
    </location>
</feature>
<comment type="caution">
    <text evidence="2">The sequence shown here is derived from an EMBL/GenBank/DDBJ whole genome shotgun (WGS) entry which is preliminary data.</text>
</comment>
<evidence type="ECO:0000313" key="3">
    <source>
        <dbReference type="Proteomes" id="UP000635477"/>
    </source>
</evidence>
<dbReference type="OrthoDB" id="5142910at2759"/>
<dbReference type="EMBL" id="JABEYC010000390">
    <property type="protein sequence ID" value="KAF4978183.1"/>
    <property type="molecule type" value="Genomic_DNA"/>
</dbReference>
<protein>
    <submittedName>
        <fullName evidence="2">Uncharacterized protein</fullName>
    </submittedName>
</protein>
<reference evidence="2" key="1">
    <citation type="journal article" date="2020" name="BMC Genomics">
        <title>Correction to: Identification and distribution of gene clusters required for synthesis of sphingolipid metabolism inhibitors in diverse species of the filamentous fungus Fusarium.</title>
        <authorList>
            <person name="Kim H.S."/>
            <person name="Lohmar J.M."/>
            <person name="Busman M."/>
            <person name="Brown D.W."/>
            <person name="Naumann T.A."/>
            <person name="Divon H.H."/>
            <person name="Lysoe E."/>
            <person name="Uhlig S."/>
            <person name="Proctor R.H."/>
        </authorList>
    </citation>
    <scope>NUCLEOTIDE SEQUENCE</scope>
    <source>
        <strain evidence="2">NRRL 22465</strain>
    </source>
</reference>
<dbReference type="AlphaFoldDB" id="A0A8H4XKI3"/>